<dbReference type="PROSITE" id="PS51352">
    <property type="entry name" value="THIOREDOXIN_2"/>
    <property type="match status" value="1"/>
</dbReference>
<dbReference type="Gene3D" id="3.40.30.10">
    <property type="entry name" value="Glutaredoxin"/>
    <property type="match status" value="1"/>
</dbReference>
<evidence type="ECO:0000256" key="3">
    <source>
        <dbReference type="ARBA" id="ARBA00023157"/>
    </source>
</evidence>
<keyword evidence="1 5" id="KW-0732">Signal</keyword>
<organism evidence="7 8">
    <name type="scientific">Paracoccus suum</name>
    <dbReference type="NCBI Taxonomy" id="2259340"/>
    <lineage>
        <taxon>Bacteria</taxon>
        <taxon>Pseudomonadati</taxon>
        <taxon>Pseudomonadota</taxon>
        <taxon>Alphaproteobacteria</taxon>
        <taxon>Rhodobacterales</taxon>
        <taxon>Paracoccaceae</taxon>
        <taxon>Paracoccus</taxon>
    </lineage>
</organism>
<dbReference type="InterPro" id="IPR036249">
    <property type="entry name" value="Thioredoxin-like_sf"/>
</dbReference>
<dbReference type="SUPFAM" id="SSF52833">
    <property type="entry name" value="Thioredoxin-like"/>
    <property type="match status" value="1"/>
</dbReference>
<evidence type="ECO:0000259" key="6">
    <source>
        <dbReference type="PROSITE" id="PS51352"/>
    </source>
</evidence>
<dbReference type="OrthoDB" id="9780147at2"/>
<keyword evidence="2" id="KW-0560">Oxidoreductase</keyword>
<dbReference type="InterPro" id="IPR013766">
    <property type="entry name" value="Thioredoxin_domain"/>
</dbReference>
<sequence length="207" mass="22233">MPTRRHALALIAAASGAAALPAAAQRANAMPEELRKALERDPGAPVLGNPDGDITLTEFFDYNCPFCRKMLLTMQKLIGADPKLRVVLHEWPVFGEGSEFAARAALASLQQGKYWQMHSGLLSMSGRAEQASVLRVARKVGLDIPRLEKDMQGEAVSAQIDRSIELADHMGLVGTPTLICGDEAVFGENSLADLQALVARGRKTLAS</sequence>
<evidence type="ECO:0000313" key="7">
    <source>
        <dbReference type="EMBL" id="AXC51172.1"/>
    </source>
</evidence>
<evidence type="ECO:0000256" key="1">
    <source>
        <dbReference type="ARBA" id="ARBA00022729"/>
    </source>
</evidence>
<keyword evidence="8" id="KW-1185">Reference proteome</keyword>
<dbReference type="InterPro" id="IPR006311">
    <property type="entry name" value="TAT_signal"/>
</dbReference>
<accession>A0A344PP67</accession>
<dbReference type="RefSeq" id="WP_114077458.1">
    <property type="nucleotide sequence ID" value="NZ_CP030918.1"/>
</dbReference>
<evidence type="ECO:0000256" key="2">
    <source>
        <dbReference type="ARBA" id="ARBA00023002"/>
    </source>
</evidence>
<dbReference type="AlphaFoldDB" id="A0A344PP67"/>
<dbReference type="CDD" id="cd03023">
    <property type="entry name" value="DsbA_Com1_like"/>
    <property type="match status" value="1"/>
</dbReference>
<evidence type="ECO:0000256" key="4">
    <source>
        <dbReference type="ARBA" id="ARBA00023284"/>
    </source>
</evidence>
<feature type="chain" id="PRO_5016708767" evidence="5">
    <location>
        <begin position="25"/>
        <end position="207"/>
    </location>
</feature>
<dbReference type="PANTHER" id="PTHR13887:SF14">
    <property type="entry name" value="DISULFIDE BOND FORMATION PROTEIN D"/>
    <property type="match status" value="1"/>
</dbReference>
<name>A0A344PP67_9RHOB</name>
<evidence type="ECO:0000313" key="8">
    <source>
        <dbReference type="Proteomes" id="UP000252023"/>
    </source>
</evidence>
<dbReference type="PANTHER" id="PTHR13887">
    <property type="entry name" value="GLUTATHIONE S-TRANSFERASE KAPPA"/>
    <property type="match status" value="1"/>
</dbReference>
<feature type="domain" description="Thioredoxin" evidence="6">
    <location>
        <begin position="13"/>
        <end position="203"/>
    </location>
</feature>
<protein>
    <submittedName>
        <fullName evidence="7">DsbA family protein</fullName>
    </submittedName>
</protein>
<gene>
    <name evidence="7" type="ORF">DRW48_08685</name>
</gene>
<dbReference type="EMBL" id="CP030918">
    <property type="protein sequence ID" value="AXC51172.1"/>
    <property type="molecule type" value="Genomic_DNA"/>
</dbReference>
<feature type="signal peptide" evidence="5">
    <location>
        <begin position="1"/>
        <end position="24"/>
    </location>
</feature>
<keyword evidence="4" id="KW-0676">Redox-active center</keyword>
<dbReference type="Proteomes" id="UP000252023">
    <property type="component" value="Chromosome"/>
</dbReference>
<dbReference type="PROSITE" id="PS51318">
    <property type="entry name" value="TAT"/>
    <property type="match status" value="1"/>
</dbReference>
<dbReference type="GO" id="GO:0016491">
    <property type="term" value="F:oxidoreductase activity"/>
    <property type="evidence" value="ECO:0007669"/>
    <property type="project" value="UniProtKB-KW"/>
</dbReference>
<proteinExistence type="predicted"/>
<dbReference type="Pfam" id="PF01323">
    <property type="entry name" value="DSBA"/>
    <property type="match status" value="1"/>
</dbReference>
<dbReference type="InterPro" id="IPR001853">
    <property type="entry name" value="DSBA-like_thioredoxin_dom"/>
</dbReference>
<reference evidence="8" key="1">
    <citation type="submission" date="2018-07" db="EMBL/GenBank/DDBJ databases">
        <title>Genome sequencing of Paracoccus sp. SC2-6.</title>
        <authorList>
            <person name="Heo J."/>
            <person name="Kim S.-J."/>
            <person name="Kwon S.-W."/>
        </authorList>
    </citation>
    <scope>NUCLEOTIDE SEQUENCE [LARGE SCALE GENOMIC DNA]</scope>
    <source>
        <strain evidence="8">SC2-6</strain>
    </source>
</reference>
<evidence type="ECO:0000256" key="5">
    <source>
        <dbReference type="SAM" id="SignalP"/>
    </source>
</evidence>
<keyword evidence="3" id="KW-1015">Disulfide bond</keyword>
<dbReference type="KEGG" id="pars:DRW48_08685"/>